<feature type="signal peptide" evidence="2">
    <location>
        <begin position="1"/>
        <end position="27"/>
    </location>
</feature>
<dbReference type="EMBL" id="HBIM01014049">
    <property type="protein sequence ID" value="CAE0414064.1"/>
    <property type="molecule type" value="Transcribed_RNA"/>
</dbReference>
<evidence type="ECO:0000256" key="2">
    <source>
        <dbReference type="SAM" id="SignalP"/>
    </source>
</evidence>
<evidence type="ECO:0000256" key="1">
    <source>
        <dbReference type="SAM" id="MobiDB-lite"/>
    </source>
</evidence>
<protein>
    <recommendedName>
        <fullName evidence="4">Methyltransferase domain-containing protein</fullName>
    </recommendedName>
</protein>
<name>A0A7S3L9B7_9STRA</name>
<dbReference type="CDD" id="cd02440">
    <property type="entry name" value="AdoMet_MTases"/>
    <property type="match status" value="1"/>
</dbReference>
<feature type="region of interest" description="Disordered" evidence="1">
    <location>
        <begin position="33"/>
        <end position="58"/>
    </location>
</feature>
<evidence type="ECO:0008006" key="4">
    <source>
        <dbReference type="Google" id="ProtNLM"/>
    </source>
</evidence>
<feature type="chain" id="PRO_5031125339" description="Methyltransferase domain-containing protein" evidence="2">
    <location>
        <begin position="28"/>
        <end position="272"/>
    </location>
</feature>
<dbReference type="Gene3D" id="3.40.50.150">
    <property type="entry name" value="Vaccinia Virus protein VP39"/>
    <property type="match status" value="1"/>
</dbReference>
<proteinExistence type="predicted"/>
<dbReference type="SUPFAM" id="SSF53335">
    <property type="entry name" value="S-adenosyl-L-methionine-dependent methyltransferases"/>
    <property type="match status" value="1"/>
</dbReference>
<organism evidence="3">
    <name type="scientific">Amphora coffeiformis</name>
    <dbReference type="NCBI Taxonomy" id="265554"/>
    <lineage>
        <taxon>Eukaryota</taxon>
        <taxon>Sar</taxon>
        <taxon>Stramenopiles</taxon>
        <taxon>Ochrophyta</taxon>
        <taxon>Bacillariophyta</taxon>
        <taxon>Bacillariophyceae</taxon>
        <taxon>Bacillariophycidae</taxon>
        <taxon>Thalassiophysales</taxon>
        <taxon>Catenulaceae</taxon>
        <taxon>Amphora</taxon>
    </lineage>
</organism>
<dbReference type="PANTHER" id="PTHR43861">
    <property type="entry name" value="TRANS-ACONITATE 2-METHYLTRANSFERASE-RELATED"/>
    <property type="match status" value="1"/>
</dbReference>
<keyword evidence="2" id="KW-0732">Signal</keyword>
<gene>
    <name evidence="3" type="ORF">ACOF00016_LOCUS11307</name>
</gene>
<sequence>MIPFPKTTVWIGSAALLFFVMAASTNATASAMATSSASQQPTPNTDQQHSPSLTQSETQSAKLWNRFAQSYAQSPIADQVSYETKLAMTRKYLTTSTTRVLEFGCGTGGTALLHAPYVKQYDAIDISSRMIDTARAKQTSSTTDTSHVHFRVQGLHSLPVPTKDSSLLYNVVLGLSILHLMPHRVQAIRKVHQLLKPGGMFISSTPCIGDMPGVSLLVKFLGPPLAWLGVIPHVHVFTKATLRRDLEQNGFAIQEEFHPGQGKGVFLIAKKI</sequence>
<dbReference type="InterPro" id="IPR029063">
    <property type="entry name" value="SAM-dependent_MTases_sf"/>
</dbReference>
<dbReference type="Pfam" id="PF13489">
    <property type="entry name" value="Methyltransf_23"/>
    <property type="match status" value="1"/>
</dbReference>
<evidence type="ECO:0000313" key="3">
    <source>
        <dbReference type="EMBL" id="CAE0414064.1"/>
    </source>
</evidence>
<feature type="compositionally biased region" description="Polar residues" evidence="1">
    <location>
        <begin position="39"/>
        <end position="58"/>
    </location>
</feature>
<accession>A0A7S3L9B7</accession>
<reference evidence="3" key="1">
    <citation type="submission" date="2021-01" db="EMBL/GenBank/DDBJ databases">
        <authorList>
            <person name="Corre E."/>
            <person name="Pelletier E."/>
            <person name="Niang G."/>
            <person name="Scheremetjew M."/>
            <person name="Finn R."/>
            <person name="Kale V."/>
            <person name="Holt S."/>
            <person name="Cochrane G."/>
            <person name="Meng A."/>
            <person name="Brown T."/>
            <person name="Cohen L."/>
        </authorList>
    </citation>
    <scope>NUCLEOTIDE SEQUENCE</scope>
    <source>
        <strain evidence="3">CCMP127</strain>
    </source>
</reference>
<dbReference type="AlphaFoldDB" id="A0A7S3L9B7"/>